<evidence type="ECO:0000256" key="9">
    <source>
        <dbReference type="ARBA" id="ARBA00023136"/>
    </source>
</evidence>
<evidence type="ECO:0000256" key="6">
    <source>
        <dbReference type="ARBA" id="ARBA00022989"/>
    </source>
</evidence>
<keyword evidence="6" id="KW-1133">Transmembrane helix</keyword>
<evidence type="ECO:0000256" key="8">
    <source>
        <dbReference type="ARBA" id="ARBA00023065"/>
    </source>
</evidence>
<evidence type="ECO:0000256" key="7">
    <source>
        <dbReference type="ARBA" id="ARBA00023053"/>
    </source>
</evidence>
<evidence type="ECO:0000256" key="5">
    <source>
        <dbReference type="ARBA" id="ARBA00022692"/>
    </source>
</evidence>
<evidence type="ECO:0000256" key="13">
    <source>
        <dbReference type="ARBA" id="ARBA00023303"/>
    </source>
</evidence>
<dbReference type="Pfam" id="PF15248">
    <property type="entry name" value="DUF4587"/>
    <property type="match status" value="1"/>
</dbReference>
<dbReference type="PANTHER" id="PTHR11690:SF128">
    <property type="entry name" value="ACID-SENSING ION CHANNEL 2"/>
    <property type="match status" value="1"/>
</dbReference>
<evidence type="ECO:0000256" key="2">
    <source>
        <dbReference type="ARBA" id="ARBA00022448"/>
    </source>
</evidence>
<name>A0A6P9BNH7_PANGU</name>
<keyword evidence="17" id="KW-1185">Reference proteome</keyword>
<evidence type="ECO:0000256" key="15">
    <source>
        <dbReference type="SAM" id="MobiDB-lite"/>
    </source>
</evidence>
<keyword evidence="12" id="KW-0739">Sodium transport</keyword>
<dbReference type="AlphaFoldDB" id="A0A6P9BNH7"/>
<evidence type="ECO:0000256" key="3">
    <source>
        <dbReference type="ARBA" id="ARBA00022461"/>
    </source>
</evidence>
<keyword evidence="10" id="KW-1015">Disulfide bond</keyword>
<dbReference type="InterPro" id="IPR004724">
    <property type="entry name" value="ENaC_chordates"/>
</dbReference>
<dbReference type="Proteomes" id="UP001652622">
    <property type="component" value="Unplaced"/>
</dbReference>
<keyword evidence="4" id="KW-1003">Cell membrane</keyword>
<accession>A0A6P9BNH7</accession>
<dbReference type="FunFam" id="1.10.287.820:FF:000001">
    <property type="entry name" value="acid-sensing ion channel 1 isoform X2"/>
    <property type="match status" value="1"/>
</dbReference>
<dbReference type="NCBIfam" id="TIGR00859">
    <property type="entry name" value="ENaC"/>
    <property type="match status" value="1"/>
</dbReference>
<feature type="region of interest" description="Disordered" evidence="15">
    <location>
        <begin position="600"/>
        <end position="629"/>
    </location>
</feature>
<gene>
    <name evidence="18" type="primary">PRR29</name>
</gene>
<comment type="catalytic activity">
    <reaction evidence="14">
        <text>Na(+)(in) = Na(+)(out)</text>
        <dbReference type="Rhea" id="RHEA:34963"/>
        <dbReference type="ChEBI" id="CHEBI:29101"/>
    </reaction>
</comment>
<dbReference type="PRINTS" id="PR01078">
    <property type="entry name" value="AMINACHANNEL"/>
</dbReference>
<dbReference type="FunFam" id="1.10.287.770:FF:000001">
    <property type="entry name" value="Acid-sensing ion channel subunit 1"/>
    <property type="match status" value="1"/>
</dbReference>
<dbReference type="RefSeq" id="XP_034271584.1">
    <property type="nucleotide sequence ID" value="XM_034415693.2"/>
</dbReference>
<keyword evidence="13" id="KW-0407">Ion channel</keyword>
<keyword evidence="9" id="KW-0472">Membrane</keyword>
<keyword evidence="5" id="KW-0812">Transmembrane</keyword>
<dbReference type="InterPro" id="IPR027904">
    <property type="entry name" value="DUF4587"/>
</dbReference>
<comment type="subcellular location">
    <subcellularLocation>
        <location evidence="1">Cell membrane</location>
        <topology evidence="1">Multi-pass membrane protein</topology>
    </subcellularLocation>
</comment>
<dbReference type="Gene3D" id="1.10.287.820">
    <property type="entry name" value="Acid-sensing ion channel domain"/>
    <property type="match status" value="1"/>
</dbReference>
<evidence type="ECO:0000259" key="16">
    <source>
        <dbReference type="Pfam" id="PF15248"/>
    </source>
</evidence>
<dbReference type="Gene3D" id="1.10.3590.10">
    <property type="entry name" value="acid-sensing ion channel 1 domain"/>
    <property type="match status" value="2"/>
</dbReference>
<keyword evidence="3" id="KW-0894">Sodium channel</keyword>
<keyword evidence="2" id="KW-0813">Transport</keyword>
<feature type="domain" description="DUF4587" evidence="16">
    <location>
        <begin position="505"/>
        <end position="567"/>
    </location>
</feature>
<sequence>MAAAQRRRQASKGRPRQRPRLPGLRVVHWRRAAPWRRALWLLALGTSLGLLLAWSSNRLLHWLAFPSHTTVRTEWSRQLAFPAVTLCNNNPLRFPRLSKGDLYYAGNWLGLLLPNRTARPLLAELLRAEPERLRWFAKLADFRLFLPPRHFGGISEEFVDRLGHRLDDMLLSCKFRGEVCSPHNFSAVFTKYGKCYMFNSGEEGHPLLTTFKGGTGNGLEIMLDIQQDEYLPIWGETDETTFEAGVKVQIHSQSEPPFVQELGFGVAPGFQTFVAMQEQRLTYLPPPWGECHSSDFGLEFFPIYSITACRISCETRYVVENCNCKMVHMPGDAPFCTPEQYKECAEPALVLLGEKGNDYCECQTPCNLTRYNKELSMVKIPSKTSAKYLEKKFNKSEKYISENILVLDIFFEALNYETIEQRKAYEVAALLGDIGGQMGLFIGASILTILEVFDYIYELIKEKLFDLLGPEEEEGSHDENVITQEPEVTILQQMPWTLPQSSCTSHIKENLIELMMIQNAQMHQVIMNNLAMSAAACFESNPNQQIPLIPWQTEDEDEIDMVFHHYYAPYPNTLPFRTWKPPSQSSGLTQQQPIIRHVGPDLQSTGRQDDGQVVPPPPPPSATGTVTADVLPASEYYDYTERWK</sequence>
<organism evidence="17 18">
    <name type="scientific">Pantherophis guttatus</name>
    <name type="common">Corn snake</name>
    <name type="synonym">Elaphe guttata</name>
    <dbReference type="NCBI Taxonomy" id="94885"/>
    <lineage>
        <taxon>Eukaryota</taxon>
        <taxon>Metazoa</taxon>
        <taxon>Chordata</taxon>
        <taxon>Craniata</taxon>
        <taxon>Vertebrata</taxon>
        <taxon>Euteleostomi</taxon>
        <taxon>Lepidosauria</taxon>
        <taxon>Squamata</taxon>
        <taxon>Bifurcata</taxon>
        <taxon>Unidentata</taxon>
        <taxon>Episquamata</taxon>
        <taxon>Toxicofera</taxon>
        <taxon>Serpentes</taxon>
        <taxon>Colubroidea</taxon>
        <taxon>Colubridae</taxon>
        <taxon>Colubrinae</taxon>
        <taxon>Pantherophis</taxon>
    </lineage>
</organism>
<proteinExistence type="predicted"/>
<evidence type="ECO:0000256" key="1">
    <source>
        <dbReference type="ARBA" id="ARBA00004651"/>
    </source>
</evidence>
<dbReference type="Pfam" id="PF00858">
    <property type="entry name" value="ASC"/>
    <property type="match status" value="1"/>
</dbReference>
<evidence type="ECO:0000256" key="11">
    <source>
        <dbReference type="ARBA" id="ARBA00023180"/>
    </source>
</evidence>
<keyword evidence="11" id="KW-0325">Glycoprotein</keyword>
<protein>
    <submittedName>
        <fullName evidence="18">Proline-rich protein 29 isoform X3</fullName>
    </submittedName>
</protein>
<evidence type="ECO:0000256" key="14">
    <source>
        <dbReference type="ARBA" id="ARBA00036239"/>
    </source>
</evidence>
<keyword evidence="7" id="KW-0915">Sodium</keyword>
<evidence type="ECO:0000256" key="12">
    <source>
        <dbReference type="ARBA" id="ARBA00023201"/>
    </source>
</evidence>
<reference evidence="18" key="1">
    <citation type="submission" date="2025-08" db="UniProtKB">
        <authorList>
            <consortium name="RefSeq"/>
        </authorList>
    </citation>
    <scope>IDENTIFICATION</scope>
    <source>
        <tissue evidence="18">Blood</tissue>
    </source>
</reference>
<dbReference type="InterPro" id="IPR020903">
    <property type="entry name" value="ENaC_CS"/>
</dbReference>
<evidence type="ECO:0000256" key="10">
    <source>
        <dbReference type="ARBA" id="ARBA00023157"/>
    </source>
</evidence>
<evidence type="ECO:0000256" key="4">
    <source>
        <dbReference type="ARBA" id="ARBA00022475"/>
    </source>
</evidence>
<evidence type="ECO:0000313" key="17">
    <source>
        <dbReference type="Proteomes" id="UP001652622"/>
    </source>
</evidence>
<dbReference type="Gene3D" id="1.10.287.770">
    <property type="entry name" value="YojJ-like"/>
    <property type="match status" value="1"/>
</dbReference>
<dbReference type="PROSITE" id="PS01206">
    <property type="entry name" value="ASC"/>
    <property type="match status" value="1"/>
</dbReference>
<evidence type="ECO:0000313" key="18">
    <source>
        <dbReference type="RefSeq" id="XP_034271584.1"/>
    </source>
</evidence>
<dbReference type="GO" id="GO:0005886">
    <property type="term" value="C:plasma membrane"/>
    <property type="evidence" value="ECO:0007669"/>
    <property type="project" value="UniProtKB-SubCell"/>
</dbReference>
<dbReference type="PANTHER" id="PTHR11690">
    <property type="entry name" value="AMILORIDE-SENSITIVE SODIUM CHANNEL-RELATED"/>
    <property type="match status" value="1"/>
</dbReference>
<dbReference type="FunFam" id="1.10.3590.10:FF:000002">
    <property type="entry name" value="acid-sensing ion channel 1 isoform X2"/>
    <property type="match status" value="1"/>
</dbReference>
<keyword evidence="8" id="KW-0406">Ion transport</keyword>
<dbReference type="GO" id="GO:0015280">
    <property type="term" value="F:ligand-gated sodium channel activity"/>
    <property type="evidence" value="ECO:0007669"/>
    <property type="project" value="InterPro"/>
</dbReference>
<dbReference type="InterPro" id="IPR001873">
    <property type="entry name" value="ENaC"/>
</dbReference>